<dbReference type="PANTHER" id="PTHR11207">
    <property type="entry name" value="RIBONUCLEASE III"/>
    <property type="match status" value="1"/>
</dbReference>
<dbReference type="SMART" id="SM00358">
    <property type="entry name" value="DSRM"/>
    <property type="match status" value="1"/>
</dbReference>
<evidence type="ECO:0000259" key="10">
    <source>
        <dbReference type="PROSITE" id="PS50137"/>
    </source>
</evidence>
<evidence type="ECO:0000256" key="7">
    <source>
        <dbReference type="ARBA" id="ARBA00022884"/>
    </source>
</evidence>
<keyword evidence="8" id="KW-0699">rRNA-binding</keyword>
<keyword evidence="6 8" id="KW-0378">Hydrolase</keyword>
<feature type="binding site" evidence="8">
    <location>
        <position position="50"/>
    </location>
    <ligand>
        <name>Mg(2+)</name>
        <dbReference type="ChEBI" id="CHEBI:18420"/>
    </ligand>
</feature>
<dbReference type="SMART" id="SM00535">
    <property type="entry name" value="RIBOc"/>
    <property type="match status" value="1"/>
</dbReference>
<protein>
    <recommendedName>
        <fullName evidence="8">Ribonuclease 3</fullName>
        <ecNumber evidence="8">3.1.26.3</ecNumber>
    </recommendedName>
    <alternativeName>
        <fullName evidence="8">Ribonuclease III</fullName>
        <shortName evidence="8">RNase III</shortName>
    </alternativeName>
</protein>
<comment type="function">
    <text evidence="8">Digests double-stranded RNA. Involved in the processing of primary rRNA transcript to yield the immediate precursors to the large and small rRNAs (23S and 16S). Processes some mRNAs, and tRNAs when they are encoded in the rRNA operon. Processes pre-crRNA and tracrRNA of type II CRISPR loci if present in the organism.</text>
</comment>
<dbReference type="InterPro" id="IPR014720">
    <property type="entry name" value="dsRBD_dom"/>
</dbReference>
<dbReference type="HAMAP" id="MF_00104">
    <property type="entry name" value="RNase_III"/>
    <property type="match status" value="1"/>
</dbReference>
<proteinExistence type="inferred from homology"/>
<dbReference type="Pfam" id="PF14622">
    <property type="entry name" value="Ribonucleas_3_3"/>
    <property type="match status" value="1"/>
</dbReference>
<dbReference type="Gene3D" id="3.30.160.20">
    <property type="match status" value="1"/>
</dbReference>
<keyword evidence="8" id="KW-0698">rRNA processing</keyword>
<dbReference type="InterPro" id="IPR000999">
    <property type="entry name" value="RNase_III_dom"/>
</dbReference>
<dbReference type="CDD" id="cd10845">
    <property type="entry name" value="DSRM_RNAse_III_family"/>
    <property type="match status" value="1"/>
</dbReference>
<dbReference type="SUPFAM" id="SSF54768">
    <property type="entry name" value="dsRNA-binding domain-like"/>
    <property type="match status" value="1"/>
</dbReference>
<feature type="coiled-coil region" evidence="9">
    <location>
        <begin position="242"/>
        <end position="269"/>
    </location>
</feature>
<keyword evidence="5 8" id="KW-0255">Endonuclease</keyword>
<feature type="binding site" evidence="8">
    <location>
        <position position="126"/>
    </location>
    <ligand>
        <name>Mg(2+)</name>
        <dbReference type="ChEBI" id="CHEBI:18420"/>
    </ligand>
</feature>
<accession>A0ABY8MHE6</accession>
<comment type="subcellular location">
    <subcellularLocation>
        <location evidence="8">Cytoplasm</location>
    </subcellularLocation>
</comment>
<dbReference type="Proteomes" id="UP001228690">
    <property type="component" value="Chromosome"/>
</dbReference>
<dbReference type="Pfam" id="PF00035">
    <property type="entry name" value="dsrm"/>
    <property type="match status" value="1"/>
</dbReference>
<dbReference type="EC" id="3.1.26.3" evidence="8"/>
<keyword evidence="8" id="KW-0479">Metal-binding</keyword>
<dbReference type="EMBL" id="CP123443">
    <property type="protein sequence ID" value="WGK68980.1"/>
    <property type="molecule type" value="Genomic_DNA"/>
</dbReference>
<feature type="active site" evidence="8">
    <location>
        <position position="126"/>
    </location>
</feature>
<dbReference type="PANTHER" id="PTHR11207:SF0">
    <property type="entry name" value="RIBONUCLEASE 3"/>
    <property type="match status" value="1"/>
</dbReference>
<gene>
    <name evidence="8 12" type="primary">rnc</name>
    <name evidence="12" type="ORF">P0082_10915</name>
</gene>
<keyword evidence="4 8" id="KW-0540">Nuclease</keyword>
<evidence type="ECO:0000256" key="3">
    <source>
        <dbReference type="ARBA" id="ARBA00022664"/>
    </source>
</evidence>
<evidence type="ECO:0000256" key="6">
    <source>
        <dbReference type="ARBA" id="ARBA00022801"/>
    </source>
</evidence>
<evidence type="ECO:0000313" key="12">
    <source>
        <dbReference type="EMBL" id="WGK68980.1"/>
    </source>
</evidence>
<keyword evidence="13" id="KW-1185">Reference proteome</keyword>
<dbReference type="RefSeq" id="WP_326927168.1">
    <property type="nucleotide sequence ID" value="NZ_CP123443.1"/>
</dbReference>
<keyword evidence="8" id="KW-0460">Magnesium</keyword>
<comment type="catalytic activity">
    <reaction evidence="1 8">
        <text>Endonucleolytic cleavage to 5'-phosphomonoester.</text>
        <dbReference type="EC" id="3.1.26.3"/>
    </reaction>
</comment>
<evidence type="ECO:0000256" key="5">
    <source>
        <dbReference type="ARBA" id="ARBA00022759"/>
    </source>
</evidence>
<dbReference type="NCBIfam" id="TIGR02191">
    <property type="entry name" value="RNaseIII"/>
    <property type="match status" value="1"/>
</dbReference>
<keyword evidence="8" id="KW-0819">tRNA processing</keyword>
<dbReference type="CDD" id="cd00593">
    <property type="entry name" value="RIBOc"/>
    <property type="match status" value="1"/>
</dbReference>
<keyword evidence="3 8" id="KW-0507">mRNA processing</keyword>
<comment type="cofactor">
    <cofactor evidence="8">
        <name>Mg(2+)</name>
        <dbReference type="ChEBI" id="CHEBI:18420"/>
    </cofactor>
</comment>
<keyword evidence="8" id="KW-0963">Cytoplasm</keyword>
<evidence type="ECO:0000259" key="11">
    <source>
        <dbReference type="PROSITE" id="PS50142"/>
    </source>
</evidence>
<keyword evidence="7 8" id="KW-0694">RNA-binding</keyword>
<dbReference type="InterPro" id="IPR036389">
    <property type="entry name" value="RNase_III_sf"/>
</dbReference>
<dbReference type="InterPro" id="IPR011907">
    <property type="entry name" value="RNase_III"/>
</dbReference>
<reference evidence="12 13" key="1">
    <citation type="submission" date="2023-04" db="EMBL/GenBank/DDBJ databases">
        <title>Spirochaete genome identified in red abalone sample constitutes a novel genus.</title>
        <authorList>
            <person name="Sharma S.P."/>
            <person name="Purcell C.M."/>
            <person name="Hyde J.R."/>
            <person name="Severin A.J."/>
        </authorList>
    </citation>
    <scope>NUCLEOTIDE SEQUENCE [LARGE SCALE GENOMIC DNA]</scope>
    <source>
        <strain evidence="12 13">SP-2023</strain>
    </source>
</reference>
<name>A0ABY8MHE6_9SPIO</name>
<feature type="active site" evidence="8">
    <location>
        <position position="54"/>
    </location>
</feature>
<dbReference type="PROSITE" id="PS50137">
    <property type="entry name" value="DS_RBD"/>
    <property type="match status" value="1"/>
</dbReference>
<organism evidence="12 13">
    <name type="scientific">Candidatus Haliotispira prima</name>
    <dbReference type="NCBI Taxonomy" id="3034016"/>
    <lineage>
        <taxon>Bacteria</taxon>
        <taxon>Pseudomonadati</taxon>
        <taxon>Spirochaetota</taxon>
        <taxon>Spirochaetia</taxon>
        <taxon>Spirochaetales</taxon>
        <taxon>Spirochaetaceae</taxon>
        <taxon>Candidatus Haliotispira</taxon>
    </lineage>
</organism>
<dbReference type="GO" id="GO:0004525">
    <property type="term" value="F:ribonuclease III activity"/>
    <property type="evidence" value="ECO:0007669"/>
    <property type="project" value="UniProtKB-EC"/>
</dbReference>
<sequence length="270" mass="30562">MATRDDISELERILGFPFDQSHLYLLALTHSSFANEQKGEAKQQHNERLELLGDSVLGLCITEYLFLRFPQRNEGELSKLKSYIVSAESLAEAGREHSLGRFIRLGKGESQDGGEDKDSLLANVLEALIGAGYLDQGLARARELVLFLLAGQLKRYQDGGHSPQDVKLRLQEHVQKYYKNLPEYKTTEILLESLSEPVLGPEQGREQFECRTGKKERNTPLSSGFEAKLYINKEYISSGRGRNKKQAEKQAAEQALEYIQAKKKEEMNNL</sequence>
<keyword evidence="9" id="KW-0175">Coiled coil</keyword>
<comment type="similarity">
    <text evidence="2">Belongs to the ribonuclease III family.</text>
</comment>
<dbReference type="SUPFAM" id="SSF69065">
    <property type="entry name" value="RNase III domain-like"/>
    <property type="match status" value="1"/>
</dbReference>
<evidence type="ECO:0000313" key="13">
    <source>
        <dbReference type="Proteomes" id="UP001228690"/>
    </source>
</evidence>
<feature type="domain" description="DRBM" evidence="10">
    <location>
        <begin position="165"/>
        <end position="261"/>
    </location>
</feature>
<feature type="binding site" evidence="8">
    <location>
        <position position="123"/>
    </location>
    <ligand>
        <name>Mg(2+)</name>
        <dbReference type="ChEBI" id="CHEBI:18420"/>
    </ligand>
</feature>
<comment type="subunit">
    <text evidence="8">Homodimer.</text>
</comment>
<feature type="domain" description="RNase III" evidence="11">
    <location>
        <begin position="7"/>
        <end position="137"/>
    </location>
</feature>
<evidence type="ECO:0000256" key="2">
    <source>
        <dbReference type="ARBA" id="ARBA00010183"/>
    </source>
</evidence>
<dbReference type="PROSITE" id="PS50142">
    <property type="entry name" value="RNASE_3_2"/>
    <property type="match status" value="1"/>
</dbReference>
<evidence type="ECO:0000256" key="4">
    <source>
        <dbReference type="ARBA" id="ARBA00022722"/>
    </source>
</evidence>
<evidence type="ECO:0000256" key="1">
    <source>
        <dbReference type="ARBA" id="ARBA00000109"/>
    </source>
</evidence>
<dbReference type="Gene3D" id="1.10.1520.10">
    <property type="entry name" value="Ribonuclease III domain"/>
    <property type="match status" value="1"/>
</dbReference>
<evidence type="ECO:0000256" key="9">
    <source>
        <dbReference type="SAM" id="Coils"/>
    </source>
</evidence>
<evidence type="ECO:0000256" key="8">
    <source>
        <dbReference type="HAMAP-Rule" id="MF_00104"/>
    </source>
</evidence>